<feature type="region of interest" description="Disordered" evidence="8">
    <location>
        <begin position="31"/>
        <end position="53"/>
    </location>
</feature>
<evidence type="ECO:0000256" key="2">
    <source>
        <dbReference type="ARBA" id="ARBA00022801"/>
    </source>
</evidence>
<reference evidence="10" key="1">
    <citation type="journal article" date="2013" name="PLoS ONE">
        <title>Metagenomic insights into the carbohydrate-active enzymes carried by the microorganisms adhering to solid digesta in the rumen of cows.</title>
        <authorList>
            <person name="Wang L."/>
            <person name="Hatem A."/>
            <person name="Catalyurek U.V."/>
            <person name="Morrison M."/>
            <person name="Yu Z."/>
        </authorList>
    </citation>
    <scope>NUCLEOTIDE SEQUENCE</scope>
</reference>
<dbReference type="AlphaFoldDB" id="W0FLQ7"/>
<keyword evidence="5 7" id="KW-0326">Glycosidase</keyword>
<evidence type="ECO:0000256" key="4">
    <source>
        <dbReference type="ARBA" id="ARBA00023277"/>
    </source>
</evidence>
<evidence type="ECO:0000313" key="10">
    <source>
        <dbReference type="EMBL" id="AHF25871.1"/>
    </source>
</evidence>
<evidence type="ECO:0000259" key="9">
    <source>
        <dbReference type="Pfam" id="PF00150"/>
    </source>
</evidence>
<proteinExistence type="inferred from homology"/>
<dbReference type="EMBL" id="KC246855">
    <property type="protein sequence ID" value="AHF25871.1"/>
    <property type="molecule type" value="Genomic_DNA"/>
</dbReference>
<keyword evidence="6" id="KW-0624">Polysaccharide degradation</keyword>
<dbReference type="Gene3D" id="3.20.20.80">
    <property type="entry name" value="Glycosidases"/>
    <property type="match status" value="1"/>
</dbReference>
<evidence type="ECO:0000256" key="8">
    <source>
        <dbReference type="SAM" id="MobiDB-lite"/>
    </source>
</evidence>
<evidence type="ECO:0000256" key="5">
    <source>
        <dbReference type="ARBA" id="ARBA00023295"/>
    </source>
</evidence>
<dbReference type="Pfam" id="PF00150">
    <property type="entry name" value="Cellulase"/>
    <property type="match status" value="1"/>
</dbReference>
<keyword evidence="3" id="KW-0136">Cellulose degradation</keyword>
<dbReference type="InterPro" id="IPR050386">
    <property type="entry name" value="Glycosyl_hydrolase_5"/>
</dbReference>
<dbReference type="PANTHER" id="PTHR31297">
    <property type="entry name" value="GLUCAN ENDO-1,6-BETA-GLUCOSIDASE B"/>
    <property type="match status" value="1"/>
</dbReference>
<dbReference type="InterPro" id="IPR001547">
    <property type="entry name" value="Glyco_hydro_5"/>
</dbReference>
<evidence type="ECO:0000256" key="7">
    <source>
        <dbReference type="RuleBase" id="RU361153"/>
    </source>
</evidence>
<evidence type="ECO:0000256" key="6">
    <source>
        <dbReference type="ARBA" id="ARBA00023326"/>
    </source>
</evidence>
<dbReference type="PANTHER" id="PTHR31297:SF41">
    <property type="entry name" value="ENDOGLUCANASE, PUTATIVE (AFU_ORTHOLOGUE AFUA_5G01830)-RELATED"/>
    <property type="match status" value="1"/>
</dbReference>
<dbReference type="GO" id="GO:0009986">
    <property type="term" value="C:cell surface"/>
    <property type="evidence" value="ECO:0007669"/>
    <property type="project" value="TreeGrafter"/>
</dbReference>
<dbReference type="GO" id="GO:0008422">
    <property type="term" value="F:beta-glucosidase activity"/>
    <property type="evidence" value="ECO:0007669"/>
    <property type="project" value="TreeGrafter"/>
</dbReference>
<dbReference type="GO" id="GO:0030245">
    <property type="term" value="P:cellulose catabolic process"/>
    <property type="evidence" value="ECO:0007669"/>
    <property type="project" value="UniProtKB-KW"/>
</dbReference>
<dbReference type="InterPro" id="IPR017853">
    <property type="entry name" value="GH"/>
</dbReference>
<dbReference type="SUPFAM" id="SSF51445">
    <property type="entry name" value="(Trans)glycosidases"/>
    <property type="match status" value="1"/>
</dbReference>
<sequence>MRKLPYIIIYAAAFLTFGLLAAGCHRLDGPVREEEEQQEEEQEQEQENPGTPGIFELAADAIPRMGAGWNLGNTLDSNSNDLDNMWIEAWTDRTPADYETAWGQPQATRALIHMFKEAGFGAIRVPVTWYPHMGTITLHDQTKWDRSTWTGTDVDPAWMARVKEVVDYVIDEGMYCILNVHHDTGAESAAWLVAGEREFEAAKDRYKALWQQIADVFKDYGEKLWFESYNEMLDPYDSWCFASYNVQPARYDAAVAASAYKGINSYAKLFVETVRASGGNNGQRNLVVNTYGGCSGAGSWNGHLLEPLTQFQLPEKPGHIAVQVHSYWNADKFASEKADIDKFFRDLKTQIVDRLGVPAIIGEWGGGTNEDSMDNTNFAKYFSQKAHDAGIAAYYWMGLSDKEDRAVPKWSMFKTKNVILAPYKK</sequence>
<keyword evidence="4" id="KW-0119">Carbohydrate metabolism</keyword>
<name>W0FLQ7_9BACT</name>
<feature type="domain" description="Glycoside hydrolase family 5" evidence="9">
    <location>
        <begin position="96"/>
        <end position="397"/>
    </location>
</feature>
<dbReference type="PROSITE" id="PS51257">
    <property type="entry name" value="PROKAR_LIPOPROTEIN"/>
    <property type="match status" value="1"/>
</dbReference>
<protein>
    <submittedName>
        <fullName evidence="10">Cellulase</fullName>
    </submittedName>
</protein>
<evidence type="ECO:0000256" key="3">
    <source>
        <dbReference type="ARBA" id="ARBA00023001"/>
    </source>
</evidence>
<organism evidence="10">
    <name type="scientific">uncultured bacterium Contigcl_1493</name>
    <dbReference type="NCBI Taxonomy" id="1393647"/>
    <lineage>
        <taxon>Bacteria</taxon>
        <taxon>environmental samples</taxon>
    </lineage>
</organism>
<evidence type="ECO:0000256" key="1">
    <source>
        <dbReference type="ARBA" id="ARBA00005641"/>
    </source>
</evidence>
<dbReference type="GO" id="GO:0005576">
    <property type="term" value="C:extracellular region"/>
    <property type="evidence" value="ECO:0007669"/>
    <property type="project" value="TreeGrafter"/>
</dbReference>
<keyword evidence="2 7" id="KW-0378">Hydrolase</keyword>
<feature type="compositionally biased region" description="Acidic residues" evidence="8">
    <location>
        <begin position="33"/>
        <end position="46"/>
    </location>
</feature>
<comment type="similarity">
    <text evidence="1 7">Belongs to the glycosyl hydrolase 5 (cellulase A) family.</text>
</comment>
<accession>W0FLQ7</accession>